<feature type="non-terminal residue" evidence="1">
    <location>
        <position position="54"/>
    </location>
</feature>
<name>A0A0D0AS98_9AGAM</name>
<reference evidence="2" key="2">
    <citation type="submission" date="2015-01" db="EMBL/GenBank/DDBJ databases">
        <title>Evolutionary Origins and Diversification of the Mycorrhizal Mutualists.</title>
        <authorList>
            <consortium name="DOE Joint Genome Institute"/>
            <consortium name="Mycorrhizal Genomics Consortium"/>
            <person name="Kohler A."/>
            <person name="Kuo A."/>
            <person name="Nagy L.G."/>
            <person name="Floudas D."/>
            <person name="Copeland A."/>
            <person name="Barry K.W."/>
            <person name="Cichocki N."/>
            <person name="Veneault-Fourrey C."/>
            <person name="LaButti K."/>
            <person name="Lindquist E.A."/>
            <person name="Lipzen A."/>
            <person name="Lundell T."/>
            <person name="Morin E."/>
            <person name="Murat C."/>
            <person name="Riley R."/>
            <person name="Ohm R."/>
            <person name="Sun H."/>
            <person name="Tunlid A."/>
            <person name="Henrissat B."/>
            <person name="Grigoriev I.V."/>
            <person name="Hibbett D.S."/>
            <person name="Martin F."/>
        </authorList>
    </citation>
    <scope>NUCLEOTIDE SEQUENCE [LARGE SCALE GENOMIC DNA]</scope>
    <source>
        <strain evidence="2">UH-Slu-Lm8-n1</strain>
    </source>
</reference>
<reference evidence="1 2" key="1">
    <citation type="submission" date="2014-04" db="EMBL/GenBank/DDBJ databases">
        <authorList>
            <consortium name="DOE Joint Genome Institute"/>
            <person name="Kuo A."/>
            <person name="Ruytinx J."/>
            <person name="Rineau F."/>
            <person name="Colpaert J."/>
            <person name="Kohler A."/>
            <person name="Nagy L.G."/>
            <person name="Floudas D."/>
            <person name="Copeland A."/>
            <person name="Barry K.W."/>
            <person name="Cichocki N."/>
            <person name="Veneault-Fourrey C."/>
            <person name="LaButti K."/>
            <person name="Lindquist E.A."/>
            <person name="Lipzen A."/>
            <person name="Lundell T."/>
            <person name="Morin E."/>
            <person name="Murat C."/>
            <person name="Sun H."/>
            <person name="Tunlid A."/>
            <person name="Henrissat B."/>
            <person name="Grigoriev I.V."/>
            <person name="Hibbett D.S."/>
            <person name="Martin F."/>
            <person name="Nordberg H.P."/>
            <person name="Cantor M.N."/>
            <person name="Hua S.X."/>
        </authorList>
    </citation>
    <scope>NUCLEOTIDE SEQUENCE [LARGE SCALE GENOMIC DNA]</scope>
    <source>
        <strain evidence="1 2">UH-Slu-Lm8-n1</strain>
    </source>
</reference>
<proteinExistence type="predicted"/>
<feature type="non-terminal residue" evidence="1">
    <location>
        <position position="1"/>
    </location>
</feature>
<dbReference type="OrthoDB" id="2670327at2759"/>
<dbReference type="Proteomes" id="UP000054485">
    <property type="component" value="Unassembled WGS sequence"/>
</dbReference>
<dbReference type="HOGENOM" id="CLU_3056275_0_0_1"/>
<sequence length="54" mass="5897">VDSTLPQLLVYLASIRQSRKARGRSDTSVYGVASDGLNWRFVMITGAGLIKLSQ</sequence>
<dbReference type="AlphaFoldDB" id="A0A0D0AS98"/>
<gene>
    <name evidence="1" type="ORF">CY34DRAFT_68247</name>
</gene>
<organism evidence="1 2">
    <name type="scientific">Suillus luteus UH-Slu-Lm8-n1</name>
    <dbReference type="NCBI Taxonomy" id="930992"/>
    <lineage>
        <taxon>Eukaryota</taxon>
        <taxon>Fungi</taxon>
        <taxon>Dikarya</taxon>
        <taxon>Basidiomycota</taxon>
        <taxon>Agaricomycotina</taxon>
        <taxon>Agaricomycetes</taxon>
        <taxon>Agaricomycetidae</taxon>
        <taxon>Boletales</taxon>
        <taxon>Suillineae</taxon>
        <taxon>Suillaceae</taxon>
        <taxon>Suillus</taxon>
    </lineage>
</organism>
<evidence type="ECO:0000313" key="1">
    <source>
        <dbReference type="EMBL" id="KIK40919.1"/>
    </source>
</evidence>
<dbReference type="InParanoid" id="A0A0D0AS98"/>
<evidence type="ECO:0000313" key="2">
    <source>
        <dbReference type="Proteomes" id="UP000054485"/>
    </source>
</evidence>
<keyword evidence="2" id="KW-1185">Reference proteome</keyword>
<dbReference type="EMBL" id="KN835286">
    <property type="protein sequence ID" value="KIK40919.1"/>
    <property type="molecule type" value="Genomic_DNA"/>
</dbReference>
<protein>
    <submittedName>
        <fullName evidence="1">Uncharacterized protein</fullName>
    </submittedName>
</protein>
<accession>A0A0D0AS98</accession>